<dbReference type="GO" id="GO:0016798">
    <property type="term" value="F:hydrolase activity, acting on glycosyl bonds"/>
    <property type="evidence" value="ECO:0007669"/>
    <property type="project" value="UniProtKB-KW"/>
</dbReference>
<dbReference type="PANTHER" id="PTHR10357">
    <property type="entry name" value="ALPHA-AMYLASE FAMILY MEMBER"/>
    <property type="match status" value="1"/>
</dbReference>
<dbReference type="SMART" id="SM00642">
    <property type="entry name" value="Aamy"/>
    <property type="match status" value="1"/>
</dbReference>
<comment type="caution">
    <text evidence="4">The sequence shown here is derived from an EMBL/GenBank/DDBJ whole genome shotgun (WGS) entry which is preliminary data.</text>
</comment>
<dbReference type="OrthoDB" id="9802433at2"/>
<organism evidence="4 5">
    <name type="scientific">Corynebacterium alimapuense</name>
    <dbReference type="NCBI Taxonomy" id="1576874"/>
    <lineage>
        <taxon>Bacteria</taxon>
        <taxon>Bacillati</taxon>
        <taxon>Actinomycetota</taxon>
        <taxon>Actinomycetes</taxon>
        <taxon>Mycobacteriales</taxon>
        <taxon>Corynebacteriaceae</taxon>
        <taxon>Corynebacterium</taxon>
    </lineage>
</organism>
<dbReference type="GO" id="GO:0005975">
    <property type="term" value="P:carbohydrate metabolic process"/>
    <property type="evidence" value="ECO:0007669"/>
    <property type="project" value="InterPro"/>
</dbReference>
<gene>
    <name evidence="4" type="ORF">C5L39_08470</name>
</gene>
<dbReference type="Gene3D" id="3.20.20.80">
    <property type="entry name" value="Glycosidases"/>
    <property type="match status" value="1"/>
</dbReference>
<dbReference type="AlphaFoldDB" id="A0A3M8K5Z0"/>
<protein>
    <submittedName>
        <fullName evidence="4">Alpha-amylase</fullName>
    </submittedName>
</protein>
<dbReference type="GO" id="GO:0016853">
    <property type="term" value="F:isomerase activity"/>
    <property type="evidence" value="ECO:0007669"/>
    <property type="project" value="UniProtKB-KW"/>
</dbReference>
<name>A0A3M8K5Z0_9CORY</name>
<evidence type="ECO:0000313" key="4">
    <source>
        <dbReference type="EMBL" id="RNE48520.1"/>
    </source>
</evidence>
<dbReference type="InterPro" id="IPR017853">
    <property type="entry name" value="GH"/>
</dbReference>
<evidence type="ECO:0000259" key="3">
    <source>
        <dbReference type="SMART" id="SM00642"/>
    </source>
</evidence>
<dbReference type="InterPro" id="IPR006047">
    <property type="entry name" value="GH13_cat_dom"/>
</dbReference>
<keyword evidence="5" id="KW-1185">Reference proteome</keyword>
<keyword evidence="2" id="KW-0326">Glycosidase</keyword>
<reference evidence="4 5" key="1">
    <citation type="submission" date="2018-02" db="EMBL/GenBank/DDBJ databases">
        <title>Corynebacterium alimpuense sp. nov., a marine obligate actinomycete isolated from sediments of Valparaiso bay, Chile.</title>
        <authorList>
            <person name="Claverias F."/>
            <person name="Gonzales-Siles L."/>
            <person name="Salva-Serra F."/>
            <person name="Inganaes E."/>
            <person name="Molin K."/>
            <person name="Cumsille A."/>
            <person name="Undabarrena A."/>
            <person name="Couve E."/>
            <person name="Moore E.R.B."/>
            <person name="Gomila M."/>
            <person name="Camara B."/>
        </authorList>
    </citation>
    <scope>NUCLEOTIDE SEQUENCE [LARGE SCALE GENOMIC DNA]</scope>
    <source>
        <strain evidence="4 5">CCUG 69366</strain>
    </source>
</reference>
<dbReference type="PANTHER" id="PTHR10357:SF210">
    <property type="entry name" value="MALTODEXTRIN GLUCOSIDASE"/>
    <property type="match status" value="1"/>
</dbReference>
<dbReference type="SUPFAM" id="SSF51445">
    <property type="entry name" value="(Trans)glycosidases"/>
    <property type="match status" value="1"/>
</dbReference>
<dbReference type="EMBL" id="PTJO01000005">
    <property type="protein sequence ID" value="RNE48520.1"/>
    <property type="molecule type" value="Genomic_DNA"/>
</dbReference>
<sequence>MTILDHAVIWHVYPLGATGAPIRDWQGTEGAQAHRLPRLINWLDYAVELGCDTLLLAPIFSSDSHGYDTLDYFRIDPRLGDEEDFLALADACRDRGINLLLDGVFNHVSINHPMVADNGPIKRDDAGQPVGWEGHGDLVELDHSDPRTVDLVAEVMEYWLARGIAGWRLDVAYAVPVAFWAAVTDRVRQNYPNVLFLGEIIHGDYLGLINDGHLDTVTQYELWKAIWSSIKEVNFWELAHAIGRHDEFIAGGHMQTFVGNHDVDRIASVVGDAGAAVAATILLTLPGVPSIYYGDEQAFRGAKAEGFATDDPLRPALPEYPNQLAEQGGWMHDLHRELIGMRRRHGWLTRARVEALEKTNETLHYAVTENEHRLDVRISLAPEVSVELTFDDGESLRHSW</sequence>
<feature type="domain" description="Glycosyl hydrolase family 13 catalytic" evidence="3">
    <location>
        <begin position="25"/>
        <end position="345"/>
    </location>
</feature>
<dbReference type="RefSeq" id="WP_123048452.1">
    <property type="nucleotide sequence ID" value="NZ_PTJO01000005.1"/>
</dbReference>
<evidence type="ECO:0000313" key="5">
    <source>
        <dbReference type="Proteomes" id="UP000266975"/>
    </source>
</evidence>
<evidence type="ECO:0000256" key="1">
    <source>
        <dbReference type="ARBA" id="ARBA00022801"/>
    </source>
</evidence>
<evidence type="ECO:0000256" key="2">
    <source>
        <dbReference type="ARBA" id="ARBA00023295"/>
    </source>
</evidence>
<keyword evidence="1" id="KW-0378">Hydrolase</keyword>
<dbReference type="Proteomes" id="UP000266975">
    <property type="component" value="Unassembled WGS sequence"/>
</dbReference>
<proteinExistence type="predicted"/>
<dbReference type="Pfam" id="PF00128">
    <property type="entry name" value="Alpha-amylase"/>
    <property type="match status" value="2"/>
</dbReference>
<accession>A0A3M8K5Z0</accession>